<keyword evidence="2" id="KW-1185">Reference proteome</keyword>
<comment type="caution">
    <text evidence="1">The sequence shown here is derived from an EMBL/GenBank/DDBJ whole genome shotgun (WGS) entry which is preliminary data.</text>
</comment>
<evidence type="ECO:0000313" key="2">
    <source>
        <dbReference type="Proteomes" id="UP001370490"/>
    </source>
</evidence>
<reference evidence="1 2" key="1">
    <citation type="submission" date="2023-12" db="EMBL/GenBank/DDBJ databases">
        <title>A high-quality genome assembly for Dillenia turbinata (Dilleniales).</title>
        <authorList>
            <person name="Chanderbali A."/>
        </authorList>
    </citation>
    <scope>NUCLEOTIDE SEQUENCE [LARGE SCALE GENOMIC DNA]</scope>
    <source>
        <strain evidence="1">LSX21</strain>
        <tissue evidence="1">Leaf</tissue>
    </source>
</reference>
<dbReference type="AlphaFoldDB" id="A0AAN8ZQD7"/>
<sequence>MSTFYSLRNYLNPFLFRRRLRSTNPPIQGQTSDVVIQMHKGRGLQLITASSAPCGSSNATMVRNYMSKAQPSEPPLPPPPPRPRVSVWIKWIFGTLLSLLLPFWNVKWQKFLEFEEEAQKVVEETEDVAKVVEKVATAAEEVSEDVAEMLPDNSKLKQAALFVEHISKVAASDAQFTENVIHKVDALRHDMKDLETLVEPVIHKIVDKNLGGK</sequence>
<evidence type="ECO:0000313" key="1">
    <source>
        <dbReference type="EMBL" id="KAK6945782.1"/>
    </source>
</evidence>
<name>A0AAN8ZQD7_9MAGN</name>
<accession>A0AAN8ZQD7</accession>
<protein>
    <submittedName>
        <fullName evidence="1">Uncharacterized protein</fullName>
    </submittedName>
</protein>
<dbReference type="PANTHER" id="PTHR33735:SF10">
    <property type="entry name" value="EXPRESSED PROTEIN"/>
    <property type="match status" value="1"/>
</dbReference>
<organism evidence="1 2">
    <name type="scientific">Dillenia turbinata</name>
    <dbReference type="NCBI Taxonomy" id="194707"/>
    <lineage>
        <taxon>Eukaryota</taxon>
        <taxon>Viridiplantae</taxon>
        <taxon>Streptophyta</taxon>
        <taxon>Embryophyta</taxon>
        <taxon>Tracheophyta</taxon>
        <taxon>Spermatophyta</taxon>
        <taxon>Magnoliopsida</taxon>
        <taxon>eudicotyledons</taxon>
        <taxon>Gunneridae</taxon>
        <taxon>Pentapetalae</taxon>
        <taxon>Dilleniales</taxon>
        <taxon>Dilleniaceae</taxon>
        <taxon>Dillenia</taxon>
    </lineage>
</organism>
<dbReference type="Proteomes" id="UP001370490">
    <property type="component" value="Unassembled WGS sequence"/>
</dbReference>
<dbReference type="EMBL" id="JBAMMX010000002">
    <property type="protein sequence ID" value="KAK6945782.1"/>
    <property type="molecule type" value="Genomic_DNA"/>
</dbReference>
<proteinExistence type="predicted"/>
<gene>
    <name evidence="1" type="ORF">RJ641_013326</name>
</gene>
<dbReference type="PANTHER" id="PTHR33735">
    <property type="entry name" value="EXPRESSED PROTEIN"/>
    <property type="match status" value="1"/>
</dbReference>